<organism evidence="22 23">
    <name type="scientific">Biomphalaria glabrata</name>
    <name type="common">Bloodfluke planorb</name>
    <name type="synonym">Freshwater snail</name>
    <dbReference type="NCBI Taxonomy" id="6526"/>
    <lineage>
        <taxon>Eukaryota</taxon>
        <taxon>Metazoa</taxon>
        <taxon>Spiralia</taxon>
        <taxon>Lophotrochozoa</taxon>
        <taxon>Mollusca</taxon>
        <taxon>Gastropoda</taxon>
        <taxon>Heterobranchia</taxon>
        <taxon>Euthyneura</taxon>
        <taxon>Panpulmonata</taxon>
        <taxon>Hygrophila</taxon>
        <taxon>Lymnaeoidea</taxon>
        <taxon>Planorbidae</taxon>
        <taxon>Biomphalaria</taxon>
    </lineage>
</organism>
<evidence type="ECO:0000313" key="22">
    <source>
        <dbReference type="Proteomes" id="UP001165740"/>
    </source>
</evidence>
<dbReference type="InterPro" id="IPR015273">
    <property type="entry name" value="Cys-tRNA-synt_Ia_DALR"/>
</dbReference>
<comment type="catalytic activity">
    <reaction evidence="16">
        <text>S-sulfanyl-L-cysteine + L-cysteine = S-disulfanyl-L-cysteine + L-alanine</text>
        <dbReference type="Rhea" id="RHEA:78627"/>
        <dbReference type="ChEBI" id="CHEBI:35235"/>
        <dbReference type="ChEBI" id="CHEBI:57972"/>
        <dbReference type="ChEBI" id="CHEBI:58591"/>
        <dbReference type="ChEBI" id="CHEBI:229465"/>
    </reaction>
    <physiologicalReaction direction="left-to-right" evidence="16">
        <dbReference type="Rhea" id="RHEA:78628"/>
    </physiologicalReaction>
</comment>
<evidence type="ECO:0000256" key="3">
    <source>
        <dbReference type="ARBA" id="ARBA00012832"/>
    </source>
</evidence>
<keyword evidence="6" id="KW-0547">Nucleotide-binding</keyword>
<keyword evidence="9" id="KW-0648">Protein biosynthesis</keyword>
<dbReference type="Proteomes" id="UP001165740">
    <property type="component" value="Chromosome 8"/>
</dbReference>
<dbReference type="GO" id="GO:0006423">
    <property type="term" value="P:cysteinyl-tRNA aminoacylation"/>
    <property type="evidence" value="ECO:0007669"/>
    <property type="project" value="InterPro"/>
</dbReference>
<evidence type="ECO:0000313" key="24">
    <source>
        <dbReference type="RefSeq" id="XP_055894248.1"/>
    </source>
</evidence>
<keyword evidence="10" id="KW-0030">Aminoacyl-tRNA synthetase</keyword>
<evidence type="ECO:0000256" key="7">
    <source>
        <dbReference type="ARBA" id="ARBA00022833"/>
    </source>
</evidence>
<evidence type="ECO:0000256" key="4">
    <source>
        <dbReference type="ARBA" id="ARBA00022598"/>
    </source>
</evidence>
<dbReference type="Pfam" id="PF01406">
    <property type="entry name" value="tRNA-synt_1e"/>
    <property type="match status" value="1"/>
</dbReference>
<name>A0A9W3B3Z2_BIOGL</name>
<keyword evidence="8" id="KW-0067">ATP-binding</keyword>
<evidence type="ECO:0000256" key="5">
    <source>
        <dbReference type="ARBA" id="ARBA00022723"/>
    </source>
</evidence>
<evidence type="ECO:0000256" key="11">
    <source>
        <dbReference type="ARBA" id="ARBA00031499"/>
    </source>
</evidence>
<dbReference type="OrthoDB" id="438179at2759"/>
<dbReference type="GO" id="GO:0004817">
    <property type="term" value="F:cysteine-tRNA ligase activity"/>
    <property type="evidence" value="ECO:0007669"/>
    <property type="project" value="UniProtKB-EC"/>
</dbReference>
<dbReference type="Pfam" id="PF09190">
    <property type="entry name" value="DALR_2"/>
    <property type="match status" value="1"/>
</dbReference>
<evidence type="ECO:0000256" key="6">
    <source>
        <dbReference type="ARBA" id="ARBA00022741"/>
    </source>
</evidence>
<dbReference type="InterPro" id="IPR014729">
    <property type="entry name" value="Rossmann-like_a/b/a_fold"/>
</dbReference>
<evidence type="ECO:0000256" key="19">
    <source>
        <dbReference type="SAM" id="MobiDB-lite"/>
    </source>
</evidence>
<feature type="domain" description="tRNA synthetases class I catalytic" evidence="20">
    <location>
        <begin position="95"/>
        <end position="387"/>
    </location>
</feature>
<protein>
    <recommendedName>
        <fullName evidence="3">cysteine--tRNA ligase</fullName>
        <ecNumber evidence="3">6.1.1.16</ecNumber>
    </recommendedName>
    <alternativeName>
        <fullName evidence="11">Cysteinyl-tRNA synthetase</fullName>
    </alternativeName>
</protein>
<comment type="catalytic activity">
    <reaction evidence="17">
        <text>S-sulfanyl-L-cysteine + tRNA(Cys) + ATP = (S)-sulfanyl-L-cysteinyl-tRNA(Cys) + AMP + diphosphate</text>
        <dbReference type="Rhea" id="RHEA:78647"/>
        <dbReference type="Rhea" id="RHEA-COMP:9661"/>
        <dbReference type="Rhea" id="RHEA-COMP:19119"/>
        <dbReference type="ChEBI" id="CHEBI:30616"/>
        <dbReference type="ChEBI" id="CHEBI:33019"/>
        <dbReference type="ChEBI" id="CHEBI:58591"/>
        <dbReference type="ChEBI" id="CHEBI:78442"/>
        <dbReference type="ChEBI" id="CHEBI:229520"/>
        <dbReference type="ChEBI" id="CHEBI:456215"/>
    </reaction>
    <physiologicalReaction direction="left-to-right" evidence="17">
        <dbReference type="Rhea" id="RHEA:78648"/>
    </physiologicalReaction>
</comment>
<dbReference type="SUPFAM" id="SSF47323">
    <property type="entry name" value="Anticodon-binding domain of a subclass of class I aminoacyl-tRNA synthetases"/>
    <property type="match status" value="1"/>
</dbReference>
<evidence type="ECO:0000259" key="21">
    <source>
        <dbReference type="Pfam" id="PF09190"/>
    </source>
</evidence>
<evidence type="ECO:0000256" key="18">
    <source>
        <dbReference type="ARBA" id="ARBA00049046"/>
    </source>
</evidence>
<keyword evidence="7" id="KW-0862">Zinc</keyword>
<dbReference type="GO" id="GO:0005737">
    <property type="term" value="C:cytoplasm"/>
    <property type="evidence" value="ECO:0007669"/>
    <property type="project" value="InterPro"/>
</dbReference>
<evidence type="ECO:0000256" key="9">
    <source>
        <dbReference type="ARBA" id="ARBA00022917"/>
    </source>
</evidence>
<feature type="domain" description="Cysteinyl-tRNA synthetase class Ia DALR" evidence="21">
    <location>
        <begin position="431"/>
        <end position="469"/>
    </location>
</feature>
<dbReference type="FunFam" id="3.40.50.620:FF:000027">
    <property type="entry name" value="Cysteine--tRNA ligase, cytoplasmic"/>
    <property type="match status" value="1"/>
</dbReference>
<comment type="catalytic activity">
    <reaction evidence="14">
        <text>S-disulfanyl-L-cysteine + tRNA(Cys) + ATP = (S)-disulfanyl-L-cysteinyl-tRNA(Cys) + AMP + diphosphate</text>
        <dbReference type="Rhea" id="RHEA:78651"/>
        <dbReference type="Rhea" id="RHEA-COMP:9661"/>
        <dbReference type="Rhea" id="RHEA-COMP:19120"/>
        <dbReference type="ChEBI" id="CHEBI:30616"/>
        <dbReference type="ChEBI" id="CHEBI:33019"/>
        <dbReference type="ChEBI" id="CHEBI:78442"/>
        <dbReference type="ChEBI" id="CHEBI:229465"/>
        <dbReference type="ChEBI" id="CHEBI:229521"/>
        <dbReference type="ChEBI" id="CHEBI:456215"/>
    </reaction>
    <physiologicalReaction direction="left-to-right" evidence="14">
        <dbReference type="Rhea" id="RHEA:78652"/>
    </physiologicalReaction>
</comment>
<dbReference type="RefSeq" id="XP_055894248.1">
    <property type="nucleotide sequence ID" value="XM_056038273.1"/>
</dbReference>
<comment type="function">
    <text evidence="12">Mitochondrial cysteine-specific aminoacyl-tRNA synthetase that catalyzes the ATP-dependent ligation of cysteine to tRNA(Cys).</text>
</comment>
<dbReference type="PRINTS" id="PR00983">
    <property type="entry name" value="TRNASYNTHCYS"/>
</dbReference>
<evidence type="ECO:0000256" key="1">
    <source>
        <dbReference type="ARBA" id="ARBA00001947"/>
    </source>
</evidence>
<dbReference type="EC" id="6.1.1.16" evidence="3"/>
<comment type="function">
    <text evidence="13">In addition to its role as an aminoacyl-tRNA synthetase, has also cysteine persulfide synthase activity. Produces reactive persulfide species such as cysteine persulfide (CysSSH) from substrate cysteine and mediate direct incorporation of CysSSH into proteins during translations, resulting in protein persulfides and polysulfides. CysSSHs behave as potent antioxidants and cellular protectants.</text>
</comment>
<reference evidence="23 24" key="1">
    <citation type="submission" date="2025-04" db="UniProtKB">
        <authorList>
            <consortium name="RefSeq"/>
        </authorList>
    </citation>
    <scope>IDENTIFICATION</scope>
</reference>
<evidence type="ECO:0000256" key="13">
    <source>
        <dbReference type="ARBA" id="ARBA00045476"/>
    </source>
</evidence>
<evidence type="ECO:0000313" key="23">
    <source>
        <dbReference type="RefSeq" id="XP_055894247.1"/>
    </source>
</evidence>
<dbReference type="PANTHER" id="PTHR10890:SF27">
    <property type="entry name" value="CYSTEINE--TRNA LIGASE, MITOCHONDRIAL-RELATED"/>
    <property type="match status" value="1"/>
</dbReference>
<sequence>MFCLKGSNEVYPALLLARKVSKLRHVRCKRHCTLYKNNSDQKNFSASEPNQRTFLKQSYSTCQHVTKWEQPKGYDTGIKVYNALVKDKVPLVLRNEKIAHWYACGPTVYDTSHIGHASSYIRLDIIRRILSDAFDIEIVLVMGVTDIDDKIIHRSIETGHSMDTITKLYEEEFFTSMRKLGVIPPTFIKRVTQHIDPIIQFIKTLEKKGLAYRTADGSVYFDVKQYGKHGVFASHPDQGPDNESGKKSNQDFALWKACKPKEPFWESPWGKGRPGWHIECSAMASGIFGSNFDIHSGGEDLLFPHHENELAQSCGYYGNTQWVNYWIHTGHLYLSGQDDKMSKSLKNVISIPELLDKYTSNQFRMLCLLTHYRRKLEFNNERMEKAVSILSTLHSLLNRCDLVVKDQLQCSKISEAELYEKLQSTKALIKQSLADDFNTPQALAHLMRFIKFINQYLGESTASISQEGATVHGYGALVSATVFIRNLLQMLGLEMLDKAHAGQDSSASQLQFHQAVESVVTARNMLRDFAKNKPFMIETAGKLNIPEDKALELMKSLYKPLWSMTDQMRKDLLTNSHVQLQDNANGSTWHVVESKTVTIENKTDHKEKSAQSKKVPKDKQIKPSKKSDQEKS</sequence>
<dbReference type="PANTHER" id="PTHR10890">
    <property type="entry name" value="CYSTEINYL-TRNA SYNTHETASE"/>
    <property type="match status" value="1"/>
</dbReference>
<dbReference type="InterPro" id="IPR032678">
    <property type="entry name" value="tRNA-synt_1_cat_dom"/>
</dbReference>
<evidence type="ECO:0000256" key="12">
    <source>
        <dbReference type="ARBA" id="ARBA00043868"/>
    </source>
</evidence>
<proteinExistence type="inferred from homology"/>
<feature type="region of interest" description="Disordered" evidence="19">
    <location>
        <begin position="600"/>
        <end position="632"/>
    </location>
</feature>
<evidence type="ECO:0000256" key="8">
    <source>
        <dbReference type="ARBA" id="ARBA00022840"/>
    </source>
</evidence>
<gene>
    <name evidence="23 24" type="primary">LOC106057306</name>
</gene>
<comment type="similarity">
    <text evidence="2">Belongs to the class-I aminoacyl-tRNA synthetase family.</text>
</comment>
<dbReference type="OMA" id="CSAMTHH"/>
<keyword evidence="5" id="KW-0479">Metal-binding</keyword>
<evidence type="ECO:0000259" key="20">
    <source>
        <dbReference type="Pfam" id="PF01406"/>
    </source>
</evidence>
<evidence type="ECO:0000256" key="16">
    <source>
        <dbReference type="ARBA" id="ARBA00047731"/>
    </source>
</evidence>
<feature type="compositionally biased region" description="Basic and acidic residues" evidence="19">
    <location>
        <begin position="601"/>
        <end position="632"/>
    </location>
</feature>
<dbReference type="InterPro" id="IPR015803">
    <property type="entry name" value="Cys-tRNA-ligase"/>
</dbReference>
<dbReference type="SUPFAM" id="SSF52374">
    <property type="entry name" value="Nucleotidylyl transferase"/>
    <property type="match status" value="1"/>
</dbReference>
<dbReference type="GO" id="GO:0046872">
    <property type="term" value="F:metal ion binding"/>
    <property type="evidence" value="ECO:0007669"/>
    <property type="project" value="UniProtKB-KW"/>
</dbReference>
<dbReference type="Gene3D" id="3.40.50.620">
    <property type="entry name" value="HUPs"/>
    <property type="match status" value="1"/>
</dbReference>
<keyword evidence="4 23" id="KW-0436">Ligase</keyword>
<dbReference type="GeneID" id="106057306"/>
<comment type="cofactor">
    <cofactor evidence="1">
        <name>Zn(2+)</name>
        <dbReference type="ChEBI" id="CHEBI:29105"/>
    </cofactor>
</comment>
<dbReference type="RefSeq" id="XP_055894247.1">
    <property type="nucleotide sequence ID" value="XM_056038272.1"/>
</dbReference>
<evidence type="ECO:0000256" key="15">
    <source>
        <dbReference type="ARBA" id="ARBA00047548"/>
    </source>
</evidence>
<dbReference type="NCBIfam" id="TIGR00435">
    <property type="entry name" value="cysS"/>
    <property type="match status" value="1"/>
</dbReference>
<accession>A0A9W3B3Z2</accession>
<evidence type="ECO:0000256" key="10">
    <source>
        <dbReference type="ARBA" id="ARBA00023146"/>
    </source>
</evidence>
<evidence type="ECO:0000256" key="17">
    <source>
        <dbReference type="ARBA" id="ARBA00048609"/>
    </source>
</evidence>
<dbReference type="HAMAP" id="MF_00041">
    <property type="entry name" value="Cys_tRNA_synth"/>
    <property type="match status" value="1"/>
</dbReference>
<dbReference type="InterPro" id="IPR024909">
    <property type="entry name" value="Cys-tRNA/MSH_ligase"/>
</dbReference>
<dbReference type="InterPro" id="IPR009080">
    <property type="entry name" value="tRNAsynth_Ia_anticodon-bd"/>
</dbReference>
<comment type="catalytic activity">
    <reaction evidence="18">
        <text>tRNA(Cys) + L-cysteine + ATP = L-cysteinyl-tRNA(Cys) + AMP + diphosphate</text>
        <dbReference type="Rhea" id="RHEA:17773"/>
        <dbReference type="Rhea" id="RHEA-COMP:9661"/>
        <dbReference type="Rhea" id="RHEA-COMP:9679"/>
        <dbReference type="ChEBI" id="CHEBI:30616"/>
        <dbReference type="ChEBI" id="CHEBI:33019"/>
        <dbReference type="ChEBI" id="CHEBI:35235"/>
        <dbReference type="ChEBI" id="CHEBI:78442"/>
        <dbReference type="ChEBI" id="CHEBI:78517"/>
        <dbReference type="ChEBI" id="CHEBI:456215"/>
        <dbReference type="EC" id="6.1.1.16"/>
    </reaction>
    <physiologicalReaction direction="right-to-left" evidence="18">
        <dbReference type="Rhea" id="RHEA:17775"/>
    </physiologicalReaction>
</comment>
<comment type="catalytic activity">
    <reaction evidence="15">
        <text>2 L-cysteine = S-sulfanyl-L-cysteine + L-alanine</text>
        <dbReference type="Rhea" id="RHEA:78543"/>
        <dbReference type="ChEBI" id="CHEBI:35235"/>
        <dbReference type="ChEBI" id="CHEBI:57972"/>
        <dbReference type="ChEBI" id="CHEBI:58591"/>
    </reaction>
    <physiologicalReaction direction="left-to-right" evidence="15">
        <dbReference type="Rhea" id="RHEA:78544"/>
    </physiologicalReaction>
</comment>
<dbReference type="Gene3D" id="1.20.120.1910">
    <property type="entry name" value="Cysteine-tRNA ligase, C-terminal anti-codon recognition domain"/>
    <property type="match status" value="1"/>
</dbReference>
<dbReference type="GO" id="GO:0005524">
    <property type="term" value="F:ATP binding"/>
    <property type="evidence" value="ECO:0007669"/>
    <property type="project" value="UniProtKB-KW"/>
</dbReference>
<dbReference type="CDD" id="cd00672">
    <property type="entry name" value="CysRS_core"/>
    <property type="match status" value="1"/>
</dbReference>
<dbReference type="AlphaFoldDB" id="A0A9W3B3Z2"/>
<keyword evidence="22" id="KW-1185">Reference proteome</keyword>
<evidence type="ECO:0000256" key="2">
    <source>
        <dbReference type="ARBA" id="ARBA00005594"/>
    </source>
</evidence>
<evidence type="ECO:0000256" key="14">
    <source>
        <dbReference type="ARBA" id="ARBA00047499"/>
    </source>
</evidence>